<comment type="subcellular location">
    <subcellularLocation>
        <location evidence="1 4">Cell outer membrane</location>
    </subcellularLocation>
</comment>
<feature type="domain" description="TonB-dependent receptor-like beta-barrel" evidence="6">
    <location>
        <begin position="465"/>
        <end position="872"/>
    </location>
</feature>
<evidence type="ECO:0000256" key="2">
    <source>
        <dbReference type="ARBA" id="ARBA00023136"/>
    </source>
</evidence>
<dbReference type="Gene3D" id="2.40.170.20">
    <property type="entry name" value="TonB-dependent receptor, beta-barrel domain"/>
    <property type="match status" value="1"/>
</dbReference>
<dbReference type="Pfam" id="PF00593">
    <property type="entry name" value="TonB_dep_Rec_b-barrel"/>
    <property type="match status" value="1"/>
</dbReference>
<dbReference type="GO" id="GO:0009279">
    <property type="term" value="C:cell outer membrane"/>
    <property type="evidence" value="ECO:0007669"/>
    <property type="project" value="UniProtKB-SubCell"/>
</dbReference>
<comment type="similarity">
    <text evidence="4">Belongs to the TonB-dependent receptor family.</text>
</comment>
<dbReference type="InterPro" id="IPR036942">
    <property type="entry name" value="Beta-barrel_TonB_sf"/>
</dbReference>
<dbReference type="SUPFAM" id="SSF56935">
    <property type="entry name" value="Porins"/>
    <property type="match status" value="1"/>
</dbReference>
<dbReference type="PANTHER" id="PTHR40980:SF5">
    <property type="entry name" value="TONB-DEPENDENT RECEPTOR"/>
    <property type="match status" value="1"/>
</dbReference>
<dbReference type="Gene3D" id="2.60.40.1120">
    <property type="entry name" value="Carboxypeptidase-like, regulatory domain"/>
    <property type="match status" value="1"/>
</dbReference>
<keyword evidence="3" id="KW-0998">Cell outer membrane</keyword>
<dbReference type="InterPro" id="IPR000531">
    <property type="entry name" value="Beta-barrel_TonB"/>
</dbReference>
<dbReference type="OrthoDB" id="9768470at2"/>
<keyword evidence="9" id="KW-1185">Reference proteome</keyword>
<dbReference type="InterPro" id="IPR012910">
    <property type="entry name" value="Plug_dom"/>
</dbReference>
<sequence length="914" mass="101577">MQNRKVKSCLLFISFLLTVFGSNAQAQQGIIKGTVKDAATGEEIVGASLGIVGTTHGTISDDKGAFLLTGIPAGQYVFQVSYVGYSTIRIEDVVVKEGAETNLDINLEEAGEMMDEVVVTTTRRRGADIALLAEQKKASLVIQRIGAQELSRIGASDAANAVAKMSGISKEEGGTQVYIRGMGDRYNTTSFNGLPLPSNDPRLKNIALDLFSTDVIEFVAVDKLYNSKMSGDFGGGNIDIYSKEYSGDGMFEVSVSSTLNTNAISHAGAFAQLPNGDKWGFSQYTIPENPLGGFNFTNSANPVSRNPYPANVRVLGGKSFNVGGTGRLNLFGTASFGNGFEYREGVNNDVSAQGARIRWSDQTRFGYKTNTTGLFNAKYLINPTHKLSYNFLFVNSSDQWNDNYNGYFRDITEGTTGLRRLGSYAQNRVFVNQLLGTHQLSSRIDVDWGVSANRVSYIMPDRIENILRYVDGEGYRIAEFADSDNNRFNQRLDENEYAVNLNGSYKIGNTEAPSGVIRLGYQGRLKDREFESIQFNFEHTSQGRAVVVDPNNLDALYNQNSFANGYFNITGFAGESPQLYSGDQQIHAGYVSLEYDLTDRLTSVVGVRYENIRQYVDWVTQFFPDGGKNTLTKNPVLPSLNLKYELNERQNLRLGAGKTYTLPQFKERAPFVFDDGTVSEQGNPFLYPSDNYNLDLKWEMFPSSSELISIAAFGKYIQNPINEISISATANDVSWVNIGDVGTVIGVELEAKKDLIKWNSDRNLFSAGLNVAYMKTDQDINTDKVRQETRFDIRPTHDRSNFTGASDLLVNTDLTYTKRWRNDGNIMATVAYSYFSDKIYSLGIEQKGNLVDRGVGTLDFIIRSKINRHIGVDLLLRNMLDPEYRRVQENASGHVPVLTYKKGRFFSLGVNYQL</sequence>
<gene>
    <name evidence="8" type="ORF">SAMN05444682_11169</name>
</gene>
<dbReference type="EMBL" id="FOQO01000011">
    <property type="protein sequence ID" value="SFJ58499.1"/>
    <property type="molecule type" value="Genomic_DNA"/>
</dbReference>
<organism evidence="8 9">
    <name type="scientific">Parapedobacter indicus</name>
    <dbReference type="NCBI Taxonomy" id="1477437"/>
    <lineage>
        <taxon>Bacteria</taxon>
        <taxon>Pseudomonadati</taxon>
        <taxon>Bacteroidota</taxon>
        <taxon>Sphingobacteriia</taxon>
        <taxon>Sphingobacteriales</taxon>
        <taxon>Sphingobacteriaceae</taxon>
        <taxon>Parapedobacter</taxon>
    </lineage>
</organism>
<evidence type="ECO:0000259" key="7">
    <source>
        <dbReference type="Pfam" id="PF07715"/>
    </source>
</evidence>
<dbReference type="RefSeq" id="WP_090630134.1">
    <property type="nucleotide sequence ID" value="NZ_FOQO01000011.1"/>
</dbReference>
<evidence type="ECO:0000256" key="1">
    <source>
        <dbReference type="ARBA" id="ARBA00004442"/>
    </source>
</evidence>
<keyword evidence="8" id="KW-0675">Receptor</keyword>
<feature type="domain" description="TonB-dependent receptor plug" evidence="7">
    <location>
        <begin position="136"/>
        <end position="227"/>
    </location>
</feature>
<name>A0A1I3SLE8_9SPHI</name>
<dbReference type="SUPFAM" id="SSF49464">
    <property type="entry name" value="Carboxypeptidase regulatory domain-like"/>
    <property type="match status" value="1"/>
</dbReference>
<reference evidence="8 9" key="1">
    <citation type="submission" date="2016-10" db="EMBL/GenBank/DDBJ databases">
        <authorList>
            <person name="de Groot N.N."/>
        </authorList>
    </citation>
    <scope>NUCLEOTIDE SEQUENCE [LARGE SCALE GENOMIC DNA]</scope>
    <source>
        <strain evidence="8 9">RK1</strain>
    </source>
</reference>
<evidence type="ECO:0000256" key="5">
    <source>
        <dbReference type="SAM" id="SignalP"/>
    </source>
</evidence>
<evidence type="ECO:0000313" key="9">
    <source>
        <dbReference type="Proteomes" id="UP000198670"/>
    </source>
</evidence>
<dbReference type="PANTHER" id="PTHR40980">
    <property type="entry name" value="PLUG DOMAIN-CONTAINING PROTEIN"/>
    <property type="match status" value="1"/>
</dbReference>
<accession>A0A1I3SLE8</accession>
<evidence type="ECO:0000313" key="8">
    <source>
        <dbReference type="EMBL" id="SFJ58499.1"/>
    </source>
</evidence>
<dbReference type="AlphaFoldDB" id="A0A1I3SLE8"/>
<keyword evidence="4" id="KW-0798">TonB box</keyword>
<dbReference type="InterPro" id="IPR037066">
    <property type="entry name" value="Plug_dom_sf"/>
</dbReference>
<dbReference type="Pfam" id="PF13715">
    <property type="entry name" value="CarbopepD_reg_2"/>
    <property type="match status" value="1"/>
</dbReference>
<evidence type="ECO:0000259" key="6">
    <source>
        <dbReference type="Pfam" id="PF00593"/>
    </source>
</evidence>
<evidence type="ECO:0000256" key="4">
    <source>
        <dbReference type="RuleBase" id="RU003357"/>
    </source>
</evidence>
<dbReference type="STRING" id="1477437.SAMN05444682_11169"/>
<keyword evidence="2 4" id="KW-0472">Membrane</keyword>
<evidence type="ECO:0000256" key="3">
    <source>
        <dbReference type="ARBA" id="ARBA00023237"/>
    </source>
</evidence>
<feature type="signal peptide" evidence="5">
    <location>
        <begin position="1"/>
        <end position="26"/>
    </location>
</feature>
<dbReference type="Proteomes" id="UP000198670">
    <property type="component" value="Unassembled WGS sequence"/>
</dbReference>
<feature type="chain" id="PRO_5011458817" evidence="5">
    <location>
        <begin position="27"/>
        <end position="914"/>
    </location>
</feature>
<keyword evidence="5" id="KW-0732">Signal</keyword>
<protein>
    <submittedName>
        <fullName evidence="8">Outer membrane receptor proteins, mostly Fe transport</fullName>
    </submittedName>
</protein>
<proteinExistence type="inferred from homology"/>
<dbReference type="Gene3D" id="2.170.130.10">
    <property type="entry name" value="TonB-dependent receptor, plug domain"/>
    <property type="match status" value="1"/>
</dbReference>
<dbReference type="InterPro" id="IPR008969">
    <property type="entry name" value="CarboxyPept-like_regulatory"/>
</dbReference>
<dbReference type="Pfam" id="PF07715">
    <property type="entry name" value="Plug"/>
    <property type="match status" value="1"/>
</dbReference>